<dbReference type="NCBIfam" id="TIGR00006">
    <property type="entry name" value="16S rRNA (cytosine(1402)-N(4))-methyltransferase RsmH"/>
    <property type="match status" value="1"/>
</dbReference>
<keyword evidence="6" id="KW-1185">Reference proteome</keyword>
<proteinExistence type="inferred from homology"/>
<reference evidence="5" key="1">
    <citation type="submission" date="2020-06" db="EMBL/GenBank/DDBJ databases">
        <title>Draft genome of Bugula neritina, a colonial animal packing powerful symbionts and potential medicines.</title>
        <authorList>
            <person name="Rayko M."/>
        </authorList>
    </citation>
    <scope>NUCLEOTIDE SEQUENCE [LARGE SCALE GENOMIC DNA]</scope>
    <source>
        <strain evidence="5">Kwan_BN1</strain>
    </source>
</reference>
<dbReference type="CDD" id="cd02440">
    <property type="entry name" value="AdoMet_MTases"/>
    <property type="match status" value="1"/>
</dbReference>
<dbReference type="OrthoDB" id="16290at2759"/>
<evidence type="ECO:0000313" key="5">
    <source>
        <dbReference type="EMBL" id="KAF6028936.1"/>
    </source>
</evidence>
<dbReference type="EMBL" id="VXIV02001878">
    <property type="protein sequence ID" value="KAF6028936.1"/>
    <property type="molecule type" value="Genomic_DNA"/>
</dbReference>
<dbReference type="Gene3D" id="1.10.150.170">
    <property type="entry name" value="Putative methyltransferase TM0872, insert domain"/>
    <property type="match status" value="1"/>
</dbReference>
<comment type="similarity">
    <text evidence="1">Belongs to the methyltransferase superfamily. RsmH family.</text>
</comment>
<dbReference type="InterPro" id="IPR002903">
    <property type="entry name" value="RsmH"/>
</dbReference>
<dbReference type="AlphaFoldDB" id="A0A7J7JU40"/>
<gene>
    <name evidence="5" type="ORF">EB796_012756</name>
</gene>
<dbReference type="InterPro" id="IPR023397">
    <property type="entry name" value="SAM-dep_MeTrfase_MraW_recog"/>
</dbReference>
<dbReference type="SUPFAM" id="SSF81799">
    <property type="entry name" value="Putative methyltransferase TM0872, insert domain"/>
    <property type="match status" value="1"/>
</dbReference>
<evidence type="ECO:0000256" key="1">
    <source>
        <dbReference type="ARBA" id="ARBA00010396"/>
    </source>
</evidence>
<keyword evidence="3" id="KW-0808">Transferase</keyword>
<dbReference type="PANTHER" id="PTHR11265">
    <property type="entry name" value="S-ADENOSYL-METHYLTRANSFERASE MRAW"/>
    <property type="match status" value="1"/>
</dbReference>
<comment type="caution">
    <text evidence="5">The sequence shown here is derived from an EMBL/GenBank/DDBJ whole genome shotgun (WGS) entry which is preliminary data.</text>
</comment>
<evidence type="ECO:0000256" key="3">
    <source>
        <dbReference type="ARBA" id="ARBA00022679"/>
    </source>
</evidence>
<name>A0A7J7JU40_BUGNE</name>
<dbReference type="GO" id="GO:0070475">
    <property type="term" value="P:rRNA base methylation"/>
    <property type="evidence" value="ECO:0007669"/>
    <property type="project" value="TreeGrafter"/>
</dbReference>
<protein>
    <submittedName>
        <fullName evidence="5">METTL15</fullName>
    </submittedName>
</protein>
<dbReference type="Pfam" id="PF01795">
    <property type="entry name" value="Methyltransf_5"/>
    <property type="match status" value="1"/>
</dbReference>
<dbReference type="PIRSF" id="PIRSF004486">
    <property type="entry name" value="MraW"/>
    <property type="match status" value="1"/>
</dbReference>
<dbReference type="PANTHER" id="PTHR11265:SF0">
    <property type="entry name" value="12S RRNA N4-METHYLCYTIDINE METHYLTRANSFERASE"/>
    <property type="match status" value="1"/>
</dbReference>
<evidence type="ECO:0000256" key="2">
    <source>
        <dbReference type="ARBA" id="ARBA00022603"/>
    </source>
</evidence>
<dbReference type="InterPro" id="IPR029063">
    <property type="entry name" value="SAM-dependent_MTases_sf"/>
</dbReference>
<dbReference type="Proteomes" id="UP000593567">
    <property type="component" value="Unassembled WGS sequence"/>
</dbReference>
<dbReference type="Gene3D" id="3.40.50.150">
    <property type="entry name" value="Vaccinia Virus protein VP39"/>
    <property type="match status" value="1"/>
</dbReference>
<evidence type="ECO:0000256" key="4">
    <source>
        <dbReference type="ARBA" id="ARBA00022691"/>
    </source>
</evidence>
<accession>A0A7J7JU40</accession>
<evidence type="ECO:0000313" key="6">
    <source>
        <dbReference type="Proteomes" id="UP000593567"/>
    </source>
</evidence>
<dbReference type="SUPFAM" id="SSF53335">
    <property type="entry name" value="S-adenosyl-L-methionine-dependent methyltransferases"/>
    <property type="match status" value="1"/>
</dbReference>
<dbReference type="GO" id="GO:0071424">
    <property type="term" value="F:rRNA (cytosine-N4-)-methyltransferase activity"/>
    <property type="evidence" value="ECO:0007669"/>
    <property type="project" value="TreeGrafter"/>
</dbReference>
<sequence length="355" mass="40039">MRIQKYLGRLWVVGNRKLCTVAETQKPEHSVPHIPVLSSEVVNLFQPAPSKTYIDMTFGAGGHSRALLNACPEISIIALDRDKSALAYGEQLQLDYGRDRVRLLHGSFTDIVEILRGQGHSTANIADGILFDVGASSMQYSNRDRGFSVTNNGPLDMRMNRDEETPTAADVVNKLEEKDLYKILKKYGEEKLSRQIARLVVEYRQMMGPITTTKDLREVVSEVYRAAEATRKVDKAGRKQHAATLTFQALRIFVNDELNQLYNGLKIAHLLLKPNGICAVISFHSLEHNVTHQVFNTKHAIDKQTLVTPNLHQTAFLYPWKCDSSVIKPSEEEVTQNPRSRSAELRVAFKKSVQR</sequence>
<organism evidence="5 6">
    <name type="scientific">Bugula neritina</name>
    <name type="common">Brown bryozoan</name>
    <name type="synonym">Sertularia neritina</name>
    <dbReference type="NCBI Taxonomy" id="10212"/>
    <lineage>
        <taxon>Eukaryota</taxon>
        <taxon>Metazoa</taxon>
        <taxon>Spiralia</taxon>
        <taxon>Lophotrochozoa</taxon>
        <taxon>Bryozoa</taxon>
        <taxon>Gymnolaemata</taxon>
        <taxon>Cheilostomatida</taxon>
        <taxon>Flustrina</taxon>
        <taxon>Buguloidea</taxon>
        <taxon>Bugulidae</taxon>
        <taxon>Bugula</taxon>
    </lineage>
</organism>
<dbReference type="HAMAP" id="MF_01007">
    <property type="entry name" value="16SrRNA_methyltr_H"/>
    <property type="match status" value="1"/>
</dbReference>
<keyword evidence="2" id="KW-0489">Methyltransferase</keyword>
<keyword evidence="4" id="KW-0949">S-adenosyl-L-methionine</keyword>